<reference evidence="10 11" key="1">
    <citation type="submission" date="2020-04" db="EMBL/GenBank/DDBJ databases">
        <title>Genomic insights into acetone-butanol-ethanol (ABE) fermentation by sequencing solventogenic clostridia strains.</title>
        <authorList>
            <person name="Brown S."/>
        </authorList>
    </citation>
    <scope>NUCLEOTIDE SEQUENCE [LARGE SCALE GENOMIC DNA]</scope>
    <source>
        <strain evidence="10 11">DJ011</strain>
    </source>
</reference>
<proteinExistence type="inferred from homology"/>
<dbReference type="PANTHER" id="PTHR43033">
    <property type="entry name" value="TRNA(ILE)-LYSIDINE SYNTHASE-RELATED"/>
    <property type="match status" value="1"/>
</dbReference>
<feature type="binding site" evidence="8">
    <location>
        <begin position="26"/>
        <end position="31"/>
    </location>
    <ligand>
        <name>ATP</name>
        <dbReference type="ChEBI" id="CHEBI:30616"/>
    </ligand>
</feature>
<feature type="domain" description="Lysidine-tRNA(Ile) synthetase C-terminal" evidence="9">
    <location>
        <begin position="382"/>
        <end position="454"/>
    </location>
</feature>
<dbReference type="EMBL" id="JAAZWO010000045">
    <property type="protein sequence ID" value="MBC2400027.1"/>
    <property type="molecule type" value="Genomic_DNA"/>
</dbReference>
<comment type="caution">
    <text evidence="10">The sequence shown here is derived from an EMBL/GenBank/DDBJ whole genome shotgun (WGS) entry which is preliminary data.</text>
</comment>
<dbReference type="Gene3D" id="3.50.40.10">
    <property type="entry name" value="Phenylalanyl-trna Synthetase, Chain B, domain 3"/>
    <property type="match status" value="1"/>
</dbReference>
<dbReference type="NCBIfam" id="TIGR02433">
    <property type="entry name" value="lysidine_TilS_C"/>
    <property type="match status" value="1"/>
</dbReference>
<dbReference type="GO" id="GO:0006400">
    <property type="term" value="P:tRNA modification"/>
    <property type="evidence" value="ECO:0007669"/>
    <property type="project" value="UniProtKB-UniRule"/>
</dbReference>
<comment type="subcellular location">
    <subcellularLocation>
        <location evidence="1 8">Cytoplasm</location>
    </subcellularLocation>
</comment>
<evidence type="ECO:0000256" key="4">
    <source>
        <dbReference type="ARBA" id="ARBA00022694"/>
    </source>
</evidence>
<keyword evidence="3 8" id="KW-0436">Ligase</keyword>
<dbReference type="PANTHER" id="PTHR43033:SF1">
    <property type="entry name" value="TRNA(ILE)-LYSIDINE SYNTHASE-RELATED"/>
    <property type="match status" value="1"/>
</dbReference>
<dbReference type="InterPro" id="IPR014729">
    <property type="entry name" value="Rossmann-like_a/b/a_fold"/>
</dbReference>
<evidence type="ECO:0000256" key="7">
    <source>
        <dbReference type="ARBA" id="ARBA00048539"/>
    </source>
</evidence>
<evidence type="ECO:0000313" key="10">
    <source>
        <dbReference type="EMBL" id="MBC2400027.1"/>
    </source>
</evidence>
<evidence type="ECO:0000256" key="3">
    <source>
        <dbReference type="ARBA" id="ARBA00022598"/>
    </source>
</evidence>
<dbReference type="SUPFAM" id="SSF82829">
    <property type="entry name" value="MesJ substrate recognition domain-like"/>
    <property type="match status" value="1"/>
</dbReference>
<evidence type="ECO:0000313" key="11">
    <source>
        <dbReference type="Proteomes" id="UP000563151"/>
    </source>
</evidence>
<dbReference type="GO" id="GO:0032267">
    <property type="term" value="F:tRNA(Ile)-lysidine synthase activity"/>
    <property type="evidence" value="ECO:0007669"/>
    <property type="project" value="UniProtKB-EC"/>
</dbReference>
<evidence type="ECO:0000256" key="1">
    <source>
        <dbReference type="ARBA" id="ARBA00004496"/>
    </source>
</evidence>
<dbReference type="GO" id="GO:0005524">
    <property type="term" value="F:ATP binding"/>
    <property type="evidence" value="ECO:0007669"/>
    <property type="project" value="UniProtKB-UniRule"/>
</dbReference>
<protein>
    <recommendedName>
        <fullName evidence="8">tRNA(Ile)-lysidine synthase</fullName>
        <ecNumber evidence="8">6.3.4.19</ecNumber>
    </recommendedName>
    <alternativeName>
        <fullName evidence="8">tRNA(Ile)-2-lysyl-cytidine synthase</fullName>
    </alternativeName>
    <alternativeName>
        <fullName evidence="8">tRNA(Ile)-lysidine synthetase</fullName>
    </alternativeName>
</protein>
<evidence type="ECO:0000256" key="8">
    <source>
        <dbReference type="HAMAP-Rule" id="MF_01161"/>
    </source>
</evidence>
<dbReference type="Pfam" id="PF11734">
    <property type="entry name" value="TilS_C"/>
    <property type="match status" value="1"/>
</dbReference>
<dbReference type="Proteomes" id="UP000563151">
    <property type="component" value="Unassembled WGS sequence"/>
</dbReference>
<dbReference type="InterPro" id="IPR012795">
    <property type="entry name" value="tRNA_Ile_lys_synt_N"/>
</dbReference>
<dbReference type="Pfam" id="PF01171">
    <property type="entry name" value="ATP_bind_3"/>
    <property type="match status" value="1"/>
</dbReference>
<dbReference type="Gene3D" id="3.40.50.620">
    <property type="entry name" value="HUPs"/>
    <property type="match status" value="1"/>
</dbReference>
<evidence type="ECO:0000259" key="9">
    <source>
        <dbReference type="SMART" id="SM00977"/>
    </source>
</evidence>
<organism evidence="10 11">
    <name type="scientific">Clostridium tetanomorphum</name>
    <dbReference type="NCBI Taxonomy" id="1553"/>
    <lineage>
        <taxon>Bacteria</taxon>
        <taxon>Bacillati</taxon>
        <taxon>Bacillota</taxon>
        <taxon>Clostridia</taxon>
        <taxon>Eubacteriales</taxon>
        <taxon>Clostridiaceae</taxon>
        <taxon>Clostridium</taxon>
    </lineage>
</organism>
<name>A0A923EDD1_CLOTT</name>
<comment type="similarity">
    <text evidence="8">Belongs to the tRNA(Ile)-lysidine synthase family.</text>
</comment>
<dbReference type="GO" id="GO:0005737">
    <property type="term" value="C:cytoplasm"/>
    <property type="evidence" value="ECO:0007669"/>
    <property type="project" value="UniProtKB-SubCell"/>
</dbReference>
<keyword evidence="5 8" id="KW-0547">Nucleotide-binding</keyword>
<dbReference type="InterPro" id="IPR020825">
    <property type="entry name" value="Phe-tRNA_synthase-like_B3/B4"/>
</dbReference>
<accession>A0A923EDD1</accession>
<gene>
    <name evidence="8 10" type="primary">tilS</name>
    <name evidence="10" type="ORF">HGG79_20045</name>
</gene>
<keyword evidence="2 8" id="KW-0963">Cytoplasm</keyword>
<dbReference type="EC" id="6.3.4.19" evidence="8"/>
<dbReference type="AlphaFoldDB" id="A0A923EDD1"/>
<comment type="domain">
    <text evidence="8">The N-terminal region contains the highly conserved SGGXDS motif, predicted to be a P-loop motif involved in ATP binding.</text>
</comment>
<keyword evidence="4 8" id="KW-0819">tRNA processing</keyword>
<keyword evidence="6 8" id="KW-0067">ATP-binding</keyword>
<dbReference type="HAMAP" id="MF_01161">
    <property type="entry name" value="tRNA_Ile_lys_synt"/>
    <property type="match status" value="1"/>
</dbReference>
<dbReference type="InterPro" id="IPR012094">
    <property type="entry name" value="tRNA_Ile_lys_synt"/>
</dbReference>
<comment type="catalytic activity">
    <reaction evidence="7 8">
        <text>cytidine(34) in tRNA(Ile2) + L-lysine + ATP = lysidine(34) in tRNA(Ile2) + AMP + diphosphate + H(+)</text>
        <dbReference type="Rhea" id="RHEA:43744"/>
        <dbReference type="Rhea" id="RHEA-COMP:10625"/>
        <dbReference type="Rhea" id="RHEA-COMP:10670"/>
        <dbReference type="ChEBI" id="CHEBI:15378"/>
        <dbReference type="ChEBI" id="CHEBI:30616"/>
        <dbReference type="ChEBI" id="CHEBI:32551"/>
        <dbReference type="ChEBI" id="CHEBI:33019"/>
        <dbReference type="ChEBI" id="CHEBI:82748"/>
        <dbReference type="ChEBI" id="CHEBI:83665"/>
        <dbReference type="ChEBI" id="CHEBI:456215"/>
        <dbReference type="EC" id="6.3.4.19"/>
    </reaction>
</comment>
<dbReference type="SUPFAM" id="SSF52402">
    <property type="entry name" value="Adenine nucleotide alpha hydrolases-like"/>
    <property type="match status" value="1"/>
</dbReference>
<dbReference type="RefSeq" id="WP_035146196.1">
    <property type="nucleotide sequence ID" value="NZ_JAAZWO010000045.1"/>
</dbReference>
<dbReference type="SUPFAM" id="SSF56037">
    <property type="entry name" value="PheT/TilS domain"/>
    <property type="match status" value="1"/>
</dbReference>
<keyword evidence="11" id="KW-1185">Reference proteome</keyword>
<dbReference type="InterPro" id="IPR011063">
    <property type="entry name" value="TilS/TtcA_N"/>
</dbReference>
<evidence type="ECO:0000256" key="2">
    <source>
        <dbReference type="ARBA" id="ARBA00022490"/>
    </source>
</evidence>
<dbReference type="NCBIfam" id="TIGR02432">
    <property type="entry name" value="lysidine_TilS_N"/>
    <property type="match status" value="1"/>
</dbReference>
<evidence type="ECO:0000256" key="5">
    <source>
        <dbReference type="ARBA" id="ARBA00022741"/>
    </source>
</evidence>
<dbReference type="InterPro" id="IPR012796">
    <property type="entry name" value="Lysidine-tRNA-synth_C"/>
</dbReference>
<dbReference type="SMART" id="SM00977">
    <property type="entry name" value="TilS_C"/>
    <property type="match status" value="1"/>
</dbReference>
<evidence type="ECO:0000256" key="6">
    <source>
        <dbReference type="ARBA" id="ARBA00022840"/>
    </source>
</evidence>
<dbReference type="CDD" id="cd01992">
    <property type="entry name" value="TilS_N"/>
    <property type="match status" value="1"/>
</dbReference>
<sequence length="462" mass="53941">MLEKVLKTIETNNMINKNDKIIIGVSGGPDSMCLLHILNTMKEDYKFEVVAAHINHCLRGEEGDKDEEYVRNFCKINDIDFYSIKIDINKLTKQRNLSCETAGREARYSFFNKLMKNLGATKVALAHNANDQCETILMRIMRGTGVEGLVGIKPVRENKYIRPLINITREEIEDYCRLNDLNPRIDKTNLDTIYTRNKIRLELIPYIRENFNDDIINVVNRLADNVEIDNSYIELIAEGCFKKFCRVENNKVVISKEGFLEHRSIITRVIRLGINNIRGNLCNFEKVHIDDIINLQKNNTGKEIMLPGSIKACNNYGDIQIFEYIKEDYQKDKNEYMLQIGKNYIEGGIRVNLELLHKNQLLKIENKNDIKYFDFDKINGNIMLRYRKDGDKITPLGMKGSKKLKDLFMDLKIPKDKRDRIPLICFGKYIAWVVDYRISENFKVENTTKNILKIKIEREETK</sequence>
<comment type="function">
    <text evidence="8">Ligates lysine onto the cytidine present at position 34 of the AUA codon-specific tRNA(Ile) that contains the anticodon CAU, in an ATP-dependent manner. Cytidine is converted to lysidine, thus changing the amino acid specificity of the tRNA from methionine to isoleucine.</text>
</comment>